<dbReference type="PANTHER" id="PTHR41252:SF1">
    <property type="entry name" value="BLR2505 PROTEIN"/>
    <property type="match status" value="1"/>
</dbReference>
<dbReference type="EMBL" id="NPDZ01000010">
    <property type="protein sequence ID" value="PJZ72423.1"/>
    <property type="molecule type" value="Genomic_DNA"/>
</dbReference>
<evidence type="ECO:0000259" key="1">
    <source>
        <dbReference type="Pfam" id="PF12680"/>
    </source>
</evidence>
<dbReference type="PANTHER" id="PTHR41252">
    <property type="entry name" value="BLR2505 PROTEIN"/>
    <property type="match status" value="1"/>
</dbReference>
<keyword evidence="4" id="KW-1185">Reference proteome</keyword>
<comment type="caution">
    <text evidence="3">The sequence shown here is derived from an EMBL/GenBank/DDBJ whole genome shotgun (WGS) entry which is preliminary data.</text>
</comment>
<dbReference type="Proteomes" id="UP000231990">
    <property type="component" value="Unassembled WGS sequence"/>
</dbReference>
<feature type="domain" description="SnoaL-like" evidence="1">
    <location>
        <begin position="13"/>
        <end position="116"/>
    </location>
</feature>
<dbReference type="EMBL" id="NPDY01000011">
    <property type="protein sequence ID" value="PJZ69195.1"/>
    <property type="molecule type" value="Genomic_DNA"/>
</dbReference>
<proteinExistence type="predicted"/>
<dbReference type="Proteomes" id="UP000231962">
    <property type="component" value="Unassembled WGS sequence"/>
</dbReference>
<protein>
    <recommendedName>
        <fullName evidence="1">SnoaL-like domain-containing protein</fullName>
    </recommendedName>
</protein>
<reference evidence="4 5" key="1">
    <citation type="submission" date="2017-07" db="EMBL/GenBank/DDBJ databases">
        <title>Leptospira spp. isolated from tropical soils.</title>
        <authorList>
            <person name="Thibeaux R."/>
            <person name="Iraola G."/>
            <person name="Ferres I."/>
            <person name="Bierque E."/>
            <person name="Girault D."/>
            <person name="Soupe-Gilbert M.-E."/>
            <person name="Picardeau M."/>
            <person name="Goarant C."/>
        </authorList>
    </citation>
    <scope>NUCLEOTIDE SEQUENCE [LARGE SCALE GENOMIC DNA]</scope>
    <source>
        <strain evidence="3 5">FH1-B-B1</strain>
        <strain evidence="2 4">FH1-B-C1</strain>
    </source>
</reference>
<dbReference type="Pfam" id="PF12680">
    <property type="entry name" value="SnoaL_2"/>
    <property type="match status" value="1"/>
</dbReference>
<accession>A0A2M9ZKG4</accession>
<dbReference type="InterPro" id="IPR032710">
    <property type="entry name" value="NTF2-like_dom_sf"/>
</dbReference>
<dbReference type="SUPFAM" id="SSF54427">
    <property type="entry name" value="NTF2-like"/>
    <property type="match status" value="1"/>
</dbReference>
<evidence type="ECO:0000313" key="3">
    <source>
        <dbReference type="EMBL" id="PJZ72423.1"/>
    </source>
</evidence>
<dbReference type="InterPro" id="IPR037401">
    <property type="entry name" value="SnoaL-like"/>
</dbReference>
<dbReference type="Gene3D" id="3.10.450.50">
    <property type="match status" value="1"/>
</dbReference>
<evidence type="ECO:0000313" key="5">
    <source>
        <dbReference type="Proteomes" id="UP000231990"/>
    </source>
</evidence>
<name>A0A2M9ZKG4_9LEPT</name>
<evidence type="ECO:0000313" key="4">
    <source>
        <dbReference type="Proteomes" id="UP000231962"/>
    </source>
</evidence>
<dbReference type="OrthoDB" id="6657864at2"/>
<dbReference type="AlphaFoldDB" id="A0A2M9ZKG4"/>
<gene>
    <name evidence="2" type="ORF">CH360_11765</name>
    <name evidence="3" type="ORF">CH373_14855</name>
</gene>
<sequence length="132" mass="15625">MITSVTEQNKQIVKHFFDAINRKEMKQASELLNEDLDWWIIGKTRVSGSHDKRNIMVGFKMLHREFENLQFILHEFTAEGDRVSVTAESKGLHPNGKIYNNHYHFLFTIKNEKIFRAKEYLDTELATWIQTP</sequence>
<dbReference type="RefSeq" id="WP_100714248.1">
    <property type="nucleotide sequence ID" value="NZ_NPDY01000011.1"/>
</dbReference>
<organism evidence="3 5">
    <name type="scientific">Leptospira perolatii</name>
    <dbReference type="NCBI Taxonomy" id="2023191"/>
    <lineage>
        <taxon>Bacteria</taxon>
        <taxon>Pseudomonadati</taxon>
        <taxon>Spirochaetota</taxon>
        <taxon>Spirochaetia</taxon>
        <taxon>Leptospirales</taxon>
        <taxon>Leptospiraceae</taxon>
        <taxon>Leptospira</taxon>
    </lineage>
</organism>
<evidence type="ECO:0000313" key="2">
    <source>
        <dbReference type="EMBL" id="PJZ69195.1"/>
    </source>
</evidence>